<reference evidence="2" key="1">
    <citation type="submission" date="2021-05" db="EMBL/GenBank/DDBJ databases">
        <title>Energy efficiency and biological interactions define the core microbiome of deep oligotrophic groundwater.</title>
        <authorList>
            <person name="Mehrshad M."/>
            <person name="Lopez-Fernandez M."/>
            <person name="Bell E."/>
            <person name="Bernier-Latmani R."/>
            <person name="Bertilsson S."/>
            <person name="Dopson M."/>
        </authorList>
    </citation>
    <scope>NUCLEOTIDE SEQUENCE</scope>
    <source>
        <strain evidence="2">Modern_marine.mb.64</strain>
    </source>
</reference>
<proteinExistence type="predicted"/>
<evidence type="ECO:0000313" key="3">
    <source>
        <dbReference type="Proteomes" id="UP000777784"/>
    </source>
</evidence>
<sequence>MAVATEVDLSQPYGNMVHLTEMLSSLSGLGWDITLFVPRRPGTGYDDRIHALPYAIVPITLRKIPKFSIPIYEVQVSREILRRHRDKPWDLIYTRSDLYSLGGWFAAHRLKIPHIVELNSLKGEELYQADRSLILSRFIEAIEGWLVRNSDIAVTVSSGLRKEILRHHHLSNDKCAVIENGVNTAHFRPKVRPPHIPPMNIVFTGQFSPFQGVPTLLEAAALLDSSFQVTIVGGGPHAAINSDLAATINSLSNVCLHGPCPYQELPDLLTRFHVGISPYTSRWRHVAGGPSPIKVYAYLAAGLPVIATRLPGLEFIEDKGVGILVPAEDPRALSRAIKKLQADPMAREEMSLRALKLAQESFDWNHRAARLDRLLRERLQAQAYQ</sequence>
<organism evidence="2 3">
    <name type="scientific">Eiseniibacteriota bacterium</name>
    <dbReference type="NCBI Taxonomy" id="2212470"/>
    <lineage>
        <taxon>Bacteria</taxon>
        <taxon>Candidatus Eiseniibacteriota</taxon>
    </lineage>
</organism>
<feature type="domain" description="Glycosyltransferase subfamily 4-like N-terminal" evidence="1">
    <location>
        <begin position="17"/>
        <end position="185"/>
    </location>
</feature>
<evidence type="ECO:0000313" key="2">
    <source>
        <dbReference type="EMBL" id="MBU2690202.1"/>
    </source>
</evidence>
<dbReference type="InterPro" id="IPR028098">
    <property type="entry name" value="Glyco_trans_4-like_N"/>
</dbReference>
<dbReference type="CDD" id="cd03801">
    <property type="entry name" value="GT4_PimA-like"/>
    <property type="match status" value="1"/>
</dbReference>
<dbReference type="Pfam" id="PF13692">
    <property type="entry name" value="Glyco_trans_1_4"/>
    <property type="match status" value="1"/>
</dbReference>
<comment type="caution">
    <text evidence="2">The sequence shown here is derived from an EMBL/GenBank/DDBJ whole genome shotgun (WGS) entry which is preliminary data.</text>
</comment>
<dbReference type="Pfam" id="PF13439">
    <property type="entry name" value="Glyco_transf_4"/>
    <property type="match status" value="1"/>
</dbReference>
<dbReference type="AlphaFoldDB" id="A0A948W2P6"/>
<evidence type="ECO:0000259" key="1">
    <source>
        <dbReference type="Pfam" id="PF13439"/>
    </source>
</evidence>
<dbReference type="PANTHER" id="PTHR12526">
    <property type="entry name" value="GLYCOSYLTRANSFERASE"/>
    <property type="match status" value="1"/>
</dbReference>
<dbReference type="EMBL" id="JAHJDP010000023">
    <property type="protein sequence ID" value="MBU2690202.1"/>
    <property type="molecule type" value="Genomic_DNA"/>
</dbReference>
<dbReference type="Gene3D" id="3.40.50.2000">
    <property type="entry name" value="Glycogen Phosphorylase B"/>
    <property type="match status" value="2"/>
</dbReference>
<name>A0A948W2P6_UNCEI</name>
<gene>
    <name evidence="2" type="ORF">KJ970_04680</name>
</gene>
<accession>A0A948W2P6</accession>
<dbReference type="Proteomes" id="UP000777784">
    <property type="component" value="Unassembled WGS sequence"/>
</dbReference>
<dbReference type="SUPFAM" id="SSF53756">
    <property type="entry name" value="UDP-Glycosyltransferase/glycogen phosphorylase"/>
    <property type="match status" value="1"/>
</dbReference>
<protein>
    <submittedName>
        <fullName evidence="2">Glycosyltransferase family 4 protein</fullName>
    </submittedName>
</protein>